<evidence type="ECO:0000313" key="2">
    <source>
        <dbReference type="EMBL" id="SES20239.1"/>
    </source>
</evidence>
<dbReference type="Proteomes" id="UP000186904">
    <property type="component" value="Unassembled WGS sequence"/>
</dbReference>
<proteinExistence type="predicted"/>
<gene>
    <name evidence="2" type="ORF">SAMN05216589_2687</name>
</gene>
<name>A0A1H9VFA3_9GAMM</name>
<sequence length="34" mass="3769">MIGQPAPHAGAGAEEYDKQHNANTMYHQTIRSFP</sequence>
<accession>A0A1H9VFA3</accession>
<feature type="compositionally biased region" description="Polar residues" evidence="1">
    <location>
        <begin position="21"/>
        <end position="34"/>
    </location>
</feature>
<feature type="region of interest" description="Disordered" evidence="1">
    <location>
        <begin position="1"/>
        <end position="34"/>
    </location>
</feature>
<evidence type="ECO:0000256" key="1">
    <source>
        <dbReference type="SAM" id="MobiDB-lite"/>
    </source>
</evidence>
<reference evidence="2 3" key="1">
    <citation type="submission" date="2016-10" db="EMBL/GenBank/DDBJ databases">
        <authorList>
            <person name="de Groot N.N."/>
        </authorList>
    </citation>
    <scope>NUCLEOTIDE SEQUENCE [LARGE SCALE GENOMIC DNA]</scope>
    <source>
        <strain evidence="2 3">DSM 22558</strain>
    </source>
</reference>
<organism evidence="2 3">
    <name type="scientific">Halopseudomonas bauzanensis</name>
    <dbReference type="NCBI Taxonomy" id="653930"/>
    <lineage>
        <taxon>Bacteria</taxon>
        <taxon>Pseudomonadati</taxon>
        <taxon>Pseudomonadota</taxon>
        <taxon>Gammaproteobacteria</taxon>
        <taxon>Pseudomonadales</taxon>
        <taxon>Pseudomonadaceae</taxon>
        <taxon>Halopseudomonas</taxon>
    </lineage>
</organism>
<dbReference type="AlphaFoldDB" id="A0A1H9VFA3"/>
<dbReference type="EMBL" id="FOGN01000005">
    <property type="protein sequence ID" value="SES20239.1"/>
    <property type="molecule type" value="Genomic_DNA"/>
</dbReference>
<protein>
    <submittedName>
        <fullName evidence="2">Uncharacterized protein</fullName>
    </submittedName>
</protein>
<evidence type="ECO:0000313" key="3">
    <source>
        <dbReference type="Proteomes" id="UP000186904"/>
    </source>
</evidence>